<feature type="region of interest" description="Disordered" evidence="1">
    <location>
        <begin position="45"/>
        <end position="67"/>
    </location>
</feature>
<protein>
    <submittedName>
        <fullName evidence="3">Uncharacterized protein</fullName>
    </submittedName>
</protein>
<evidence type="ECO:0000313" key="4">
    <source>
        <dbReference type="Proteomes" id="UP000716906"/>
    </source>
</evidence>
<organism evidence="3 4">
    <name type="scientific">Faecalicatena fissicatena</name>
    <dbReference type="NCBI Taxonomy" id="290055"/>
    <lineage>
        <taxon>Bacteria</taxon>
        <taxon>Bacillati</taxon>
        <taxon>Bacillota</taxon>
        <taxon>Clostridia</taxon>
        <taxon>Lachnospirales</taxon>
        <taxon>Lachnospiraceae</taxon>
        <taxon>Faecalicatena</taxon>
    </lineage>
</organism>
<sequence>MIKVRPTRTDAAGNGYYRGTDGKYYYGNVKNGYLKETIQERNQRLARESAAREKSGGSAGARGKGNARGTVSLAEQAELGAAGTSALGVFGSILTAIVVFVAAVAITGGLMILTAVIGSICTVIGVVVVWARAYSIIPQIFSEFGVTPWTLLTVLPMLLSILILLVCLVKTFTRHRLYAWHLLIAYAIIFIPYAVMQCGGIEAVSQGLVTSDVLLYALINTAGCCGFFPAMALFLFHTVDKRVRQRQQCEEEVRTAKTAGSRRTKFNQ</sequence>
<keyword evidence="2" id="KW-1133">Transmembrane helix</keyword>
<feature type="transmembrane region" description="Helical" evidence="2">
    <location>
        <begin position="86"/>
        <end position="106"/>
    </location>
</feature>
<proteinExistence type="predicted"/>
<comment type="caution">
    <text evidence="3">The sequence shown here is derived from an EMBL/GenBank/DDBJ whole genome shotgun (WGS) entry which is preliminary data.</text>
</comment>
<keyword evidence="2" id="KW-0812">Transmembrane</keyword>
<feature type="transmembrane region" description="Helical" evidence="2">
    <location>
        <begin position="149"/>
        <end position="170"/>
    </location>
</feature>
<feature type="transmembrane region" description="Helical" evidence="2">
    <location>
        <begin position="113"/>
        <end position="137"/>
    </location>
</feature>
<dbReference type="RefSeq" id="WP_205155821.1">
    <property type="nucleotide sequence ID" value="NZ_JACLYY010000005.1"/>
</dbReference>
<dbReference type="EMBL" id="JACLYY010000005">
    <property type="protein sequence ID" value="MBM6737713.1"/>
    <property type="molecule type" value="Genomic_DNA"/>
</dbReference>
<gene>
    <name evidence="3" type="ORF">H7U36_06260</name>
</gene>
<evidence type="ECO:0000256" key="1">
    <source>
        <dbReference type="SAM" id="MobiDB-lite"/>
    </source>
</evidence>
<name>A0ABS2E7V1_9FIRM</name>
<feature type="transmembrane region" description="Helical" evidence="2">
    <location>
        <begin position="177"/>
        <end position="195"/>
    </location>
</feature>
<evidence type="ECO:0000313" key="3">
    <source>
        <dbReference type="EMBL" id="MBM6737713.1"/>
    </source>
</evidence>
<feature type="transmembrane region" description="Helical" evidence="2">
    <location>
        <begin position="215"/>
        <end position="236"/>
    </location>
</feature>
<reference evidence="3 4" key="1">
    <citation type="journal article" date="2021" name="Sci. Rep.">
        <title>The distribution of antibiotic resistance genes in chicken gut microbiota commensals.</title>
        <authorList>
            <person name="Juricova H."/>
            <person name="Matiasovicova J."/>
            <person name="Kubasova T."/>
            <person name="Cejkova D."/>
            <person name="Rychlik I."/>
        </authorList>
    </citation>
    <scope>NUCLEOTIDE SEQUENCE [LARGE SCALE GENOMIC DNA]</scope>
    <source>
        <strain evidence="3 4">An773</strain>
    </source>
</reference>
<keyword evidence="4" id="KW-1185">Reference proteome</keyword>
<dbReference type="Proteomes" id="UP000716906">
    <property type="component" value="Unassembled WGS sequence"/>
</dbReference>
<keyword evidence="2" id="KW-0472">Membrane</keyword>
<evidence type="ECO:0000256" key="2">
    <source>
        <dbReference type="SAM" id="Phobius"/>
    </source>
</evidence>
<accession>A0ABS2E7V1</accession>
<feature type="compositionally biased region" description="Basic and acidic residues" evidence="1">
    <location>
        <begin position="45"/>
        <end position="55"/>
    </location>
</feature>